<comment type="caution">
    <text evidence="1">The sequence shown here is derived from an EMBL/GenBank/DDBJ whole genome shotgun (WGS) entry which is preliminary data.</text>
</comment>
<evidence type="ECO:0000313" key="1">
    <source>
        <dbReference type="EMBL" id="MCF3948453.1"/>
    </source>
</evidence>
<dbReference type="PANTHER" id="PTHR39335:SF1">
    <property type="entry name" value="BLL4220 PROTEIN"/>
    <property type="match status" value="1"/>
</dbReference>
<gene>
    <name evidence="1" type="ORF">L2A60_17425</name>
</gene>
<sequence>MRNQEKDTPNSHKSTCYGQCAELWPAVKAPTKFKAMKPWGSMVRKSGGKQLTYDGYPLYTWSKDTKPGDVPGQGVKGLWRVAKPGAKQISWTQKP</sequence>
<evidence type="ECO:0000313" key="2">
    <source>
        <dbReference type="Proteomes" id="UP001521209"/>
    </source>
</evidence>
<name>A0ABS9E276_9PROT</name>
<proteinExistence type="predicted"/>
<accession>A0ABS9E276</accession>
<protein>
    <submittedName>
        <fullName evidence="1">Uncharacterized protein</fullName>
    </submittedName>
</protein>
<dbReference type="RefSeq" id="WP_235705735.1">
    <property type="nucleotide sequence ID" value="NZ_JAKGBZ010000053.1"/>
</dbReference>
<reference evidence="1 2" key="1">
    <citation type="submission" date="2022-01" db="EMBL/GenBank/DDBJ databases">
        <authorList>
            <person name="Won M."/>
            <person name="Kim S.-J."/>
            <person name="Kwon S.-W."/>
        </authorList>
    </citation>
    <scope>NUCLEOTIDE SEQUENCE [LARGE SCALE GENOMIC DNA]</scope>
    <source>
        <strain evidence="1 2">KCTC 23505</strain>
    </source>
</reference>
<organism evidence="1 2">
    <name type="scientific">Acidiphilium iwatense</name>
    <dbReference type="NCBI Taxonomy" id="768198"/>
    <lineage>
        <taxon>Bacteria</taxon>
        <taxon>Pseudomonadati</taxon>
        <taxon>Pseudomonadota</taxon>
        <taxon>Alphaproteobacteria</taxon>
        <taxon>Acetobacterales</taxon>
        <taxon>Acidocellaceae</taxon>
        <taxon>Acidiphilium</taxon>
    </lineage>
</organism>
<dbReference type="Pfam" id="PF03640">
    <property type="entry name" value="Lipoprotein_15"/>
    <property type="match status" value="1"/>
</dbReference>
<dbReference type="EMBL" id="JAKGBZ010000053">
    <property type="protein sequence ID" value="MCF3948453.1"/>
    <property type="molecule type" value="Genomic_DNA"/>
</dbReference>
<keyword evidence="2" id="KW-1185">Reference proteome</keyword>
<dbReference type="PANTHER" id="PTHR39335">
    <property type="entry name" value="BLL4220 PROTEIN"/>
    <property type="match status" value="1"/>
</dbReference>
<dbReference type="Proteomes" id="UP001521209">
    <property type="component" value="Unassembled WGS sequence"/>
</dbReference>
<dbReference type="InterPro" id="IPR005297">
    <property type="entry name" value="Lipoprotein_repeat"/>
</dbReference>